<feature type="region of interest" description="Disordered" evidence="4">
    <location>
        <begin position="1"/>
        <end position="33"/>
    </location>
</feature>
<evidence type="ECO:0000313" key="7">
    <source>
        <dbReference type="EMBL" id="JAT64285.1"/>
    </source>
</evidence>
<dbReference type="AlphaFoldDB" id="A0A1D1ZBQ8"/>
<dbReference type="Pfam" id="PF04570">
    <property type="entry name" value="zf-FLZ"/>
    <property type="match status" value="1"/>
</dbReference>
<evidence type="ECO:0000313" key="6">
    <source>
        <dbReference type="EMBL" id="JAT54440.1"/>
    </source>
</evidence>
<feature type="domain" description="FLZ-type" evidence="5">
    <location>
        <begin position="326"/>
        <end position="369"/>
    </location>
</feature>
<proteinExistence type="inferred from homology"/>
<feature type="zinc finger region" description="FLZ-type" evidence="3">
    <location>
        <begin position="326"/>
        <end position="369"/>
    </location>
</feature>
<dbReference type="PANTHER" id="PTHR46868:SF3">
    <property type="entry name" value="FCS-LIKE ZINC FINGER 11"/>
    <property type="match status" value="1"/>
</dbReference>
<comment type="similarity">
    <text evidence="1">Belongs to the FLZ family.</text>
</comment>
<dbReference type="PROSITE" id="PS51795">
    <property type="entry name" value="ZF_FLZ"/>
    <property type="match status" value="1"/>
</dbReference>
<dbReference type="PANTHER" id="PTHR46868">
    <property type="entry name" value="FCS-LIKE ZINC FINGER 11"/>
    <property type="match status" value="1"/>
</dbReference>
<reference evidence="7" key="1">
    <citation type="submission" date="2015-07" db="EMBL/GenBank/DDBJ databases">
        <title>Transcriptome Assembly of Anthurium amnicola.</title>
        <authorList>
            <person name="Suzuki J."/>
        </authorList>
    </citation>
    <scope>NUCLEOTIDE SEQUENCE</scope>
</reference>
<dbReference type="EMBL" id="GDJX01013496">
    <property type="protein sequence ID" value="JAT54440.1"/>
    <property type="molecule type" value="Transcribed_RNA"/>
</dbReference>
<evidence type="ECO:0000256" key="2">
    <source>
        <dbReference type="ARBA" id="ARBA00022723"/>
    </source>
</evidence>
<dbReference type="GO" id="GO:0046872">
    <property type="term" value="F:metal ion binding"/>
    <property type="evidence" value="ECO:0007669"/>
    <property type="project" value="UniProtKB-KW"/>
</dbReference>
<evidence type="ECO:0000256" key="3">
    <source>
        <dbReference type="PROSITE-ProRule" id="PRU01131"/>
    </source>
</evidence>
<dbReference type="InterPro" id="IPR044585">
    <property type="entry name" value="FLZ10/11"/>
</dbReference>
<keyword evidence="2" id="KW-0479">Metal-binding</keyword>
<organism evidence="7">
    <name type="scientific">Anthurium amnicola</name>
    <dbReference type="NCBI Taxonomy" id="1678845"/>
    <lineage>
        <taxon>Eukaryota</taxon>
        <taxon>Viridiplantae</taxon>
        <taxon>Streptophyta</taxon>
        <taxon>Embryophyta</taxon>
        <taxon>Tracheophyta</taxon>
        <taxon>Spermatophyta</taxon>
        <taxon>Magnoliopsida</taxon>
        <taxon>Liliopsida</taxon>
        <taxon>Araceae</taxon>
        <taxon>Pothoideae</taxon>
        <taxon>Potheae</taxon>
        <taxon>Anthurium</taxon>
    </lineage>
</organism>
<dbReference type="EMBL" id="GDJX01003651">
    <property type="protein sequence ID" value="JAT64285.1"/>
    <property type="molecule type" value="Transcribed_RNA"/>
</dbReference>
<accession>A0A1D1ZBQ8</accession>
<dbReference type="InterPro" id="IPR007650">
    <property type="entry name" value="Zf-FLZ_dom"/>
</dbReference>
<sequence>MLLRKRSRPAGKDRSSEQLMAEPRGFSPDAARRHGSASFFSLPGLLVGLAKGMAESDPARSPRSPLDYRVFSGLGGGHLVWSPRSPGPDGPRRGWGCDRVGLGLIDSLSGGGNPCGAVLGTSPETRSILLGSHRRVNIPCAKTRLDRLLAERSAPSPSSLPNNYVISSHAGVGSPNLSSGSPEMGPAIPAPQMEPGELGKIQSCSSDVVDSSILSSGVLRLEPRNARMALPLVKGTNWGTPSGSLPITSGFTASLSASEIEQSEDYTCIISHGPNPRTTRIFGDCILESHTSDVSDLSGDEHGEEGTGSFWMVSCSENPIASPAEDFLRACFTCKKQLEGKDIYMYRGEKAFCSCSCRSQEMLVEEEMEEPALDSSDSTRTSSCYEEFFLPGVVGAT</sequence>
<evidence type="ECO:0000256" key="1">
    <source>
        <dbReference type="ARBA" id="ARBA00009374"/>
    </source>
</evidence>
<gene>
    <name evidence="7" type="primary">Padi3_1</name>
    <name evidence="6" type="synonym">Padi3_2</name>
    <name evidence="7" type="ORF">g.67779</name>
    <name evidence="6" type="ORF">g.67786</name>
</gene>
<protein>
    <submittedName>
        <fullName evidence="7">Protein-arginine deiminase type-3</fullName>
    </submittedName>
</protein>
<evidence type="ECO:0000259" key="5">
    <source>
        <dbReference type="PROSITE" id="PS51795"/>
    </source>
</evidence>
<evidence type="ECO:0000256" key="4">
    <source>
        <dbReference type="SAM" id="MobiDB-lite"/>
    </source>
</evidence>
<name>A0A1D1ZBQ8_9ARAE</name>